<gene>
    <name evidence="1" type="ORF">OWV82_010550</name>
</gene>
<comment type="caution">
    <text evidence="1">The sequence shown here is derived from an EMBL/GenBank/DDBJ whole genome shotgun (WGS) entry which is preliminary data.</text>
</comment>
<reference evidence="1 2" key="1">
    <citation type="journal article" date="2023" name="Science">
        <title>Complex scaffold remodeling in plant triterpene biosynthesis.</title>
        <authorList>
            <person name="De La Pena R."/>
            <person name="Hodgson H."/>
            <person name="Liu J.C."/>
            <person name="Stephenson M.J."/>
            <person name="Martin A.C."/>
            <person name="Owen C."/>
            <person name="Harkess A."/>
            <person name="Leebens-Mack J."/>
            <person name="Jimenez L.E."/>
            <person name="Osbourn A."/>
            <person name="Sattely E.S."/>
        </authorList>
    </citation>
    <scope>NUCLEOTIDE SEQUENCE [LARGE SCALE GENOMIC DNA]</scope>
    <source>
        <strain evidence="2">cv. JPN11</strain>
        <tissue evidence="1">Leaf</tissue>
    </source>
</reference>
<evidence type="ECO:0000313" key="1">
    <source>
        <dbReference type="EMBL" id="KAJ4718919.1"/>
    </source>
</evidence>
<protein>
    <submittedName>
        <fullName evidence="1">Receptor protein kinase</fullName>
    </submittedName>
</protein>
<dbReference type="Proteomes" id="UP001164539">
    <property type="component" value="Chromosome 5"/>
</dbReference>
<sequence>MAISSFLFVLLSLLQTWTPSSSTSFDVLERGASLSEKTNDTLISPNGVFSAGFLSVGDNAFGFAIWYTNILLNDHTVVWMANREEPAGKKSKHSLLKNGDLVLKEAGRKVLWSTGTASQSSMKLELLNTGNLVLSTSDGVNCLWQSFDSPTDTLLPQQDPNITSTYWPPIWLLPNEAGRNRYNSSRTAVLDPSGYFISSDGLEFSSTDFGEGPLRRLTLDSDGNLRLYSFNEKTKKWVISWQAISKACMVHGVCGPNGVCTYGRGLGRRCFCLPGYKVKKDSDWSSGCEPEFNFSCNHDDFGFLNFTHVEFYGFSTEAISNLTFQGCKEKCLNICSCKGFQYRFHNEIGVYKCYPKIILFNGHHTPSYGGVIYLKLPKDSSFLNKTTVKEIRLNCSGNISQSLKRHYGKFHGNGKVKFLLWFASAIGAVEMTCISLVWFFLFIANKNTKVVNRGYLLAARGFTKFTFDELKEATKGFTEEIGRGAGGIVYRALLFDNRVAAVKRLNEATQGEAEFLTEVQTIEKLNHMYLIEMWGYCAEGKHRLLVYEYMARGSLADNLHSNSISWDKRFEIAVGTAKGLSYLHDECLEWVLHCDIKPQNILLDSNYQPKVADFGLSKLRSRGGLNDSSFSKIRGTRGYMAPEWVYNLPITSKVDVYSYGIVLLELVTGKSPAGAFQTYENEGMKEHGTLTTWVREKKNIAASNEAWIKEIVDPMIAGNCDINKMKIMVQVALQCVEEDRAARPSMSEVVEMLLSFEDDDQSPCA</sequence>
<dbReference type="EMBL" id="CM051398">
    <property type="protein sequence ID" value="KAJ4718919.1"/>
    <property type="molecule type" value="Genomic_DNA"/>
</dbReference>
<keyword evidence="1" id="KW-0808">Transferase</keyword>
<keyword evidence="1" id="KW-0675">Receptor</keyword>
<keyword evidence="2" id="KW-1185">Reference proteome</keyword>
<keyword evidence="1" id="KW-0418">Kinase</keyword>
<evidence type="ECO:0000313" key="2">
    <source>
        <dbReference type="Proteomes" id="UP001164539"/>
    </source>
</evidence>
<accession>A0ACC1Y7G5</accession>
<name>A0ACC1Y7G5_MELAZ</name>
<organism evidence="1 2">
    <name type="scientific">Melia azedarach</name>
    <name type="common">Chinaberry tree</name>
    <dbReference type="NCBI Taxonomy" id="155640"/>
    <lineage>
        <taxon>Eukaryota</taxon>
        <taxon>Viridiplantae</taxon>
        <taxon>Streptophyta</taxon>
        <taxon>Embryophyta</taxon>
        <taxon>Tracheophyta</taxon>
        <taxon>Spermatophyta</taxon>
        <taxon>Magnoliopsida</taxon>
        <taxon>eudicotyledons</taxon>
        <taxon>Gunneridae</taxon>
        <taxon>Pentapetalae</taxon>
        <taxon>rosids</taxon>
        <taxon>malvids</taxon>
        <taxon>Sapindales</taxon>
        <taxon>Meliaceae</taxon>
        <taxon>Melia</taxon>
    </lineage>
</organism>
<proteinExistence type="predicted"/>